<dbReference type="InterPro" id="IPR001214">
    <property type="entry name" value="SET_dom"/>
</dbReference>
<keyword evidence="4" id="KW-1185">Reference proteome</keyword>
<dbReference type="AlphaFoldDB" id="A0A183D7Q5"/>
<evidence type="ECO:0000313" key="3">
    <source>
        <dbReference type="EMBL" id="VDK47077.1"/>
    </source>
</evidence>
<proteinExistence type="predicted"/>
<dbReference type="EMBL" id="UYRT01009312">
    <property type="protein sequence ID" value="VDK47077.1"/>
    <property type="molecule type" value="Genomic_DNA"/>
</dbReference>
<organism evidence="5">
    <name type="scientific">Gongylonema pulchrum</name>
    <dbReference type="NCBI Taxonomy" id="637853"/>
    <lineage>
        <taxon>Eukaryota</taxon>
        <taxon>Metazoa</taxon>
        <taxon>Ecdysozoa</taxon>
        <taxon>Nematoda</taxon>
        <taxon>Chromadorea</taxon>
        <taxon>Rhabditida</taxon>
        <taxon>Spirurina</taxon>
        <taxon>Spiruromorpha</taxon>
        <taxon>Spiruroidea</taxon>
        <taxon>Gongylonematidae</taxon>
        <taxon>Gongylonema</taxon>
    </lineage>
</organism>
<dbReference type="Gene3D" id="2.170.270.10">
    <property type="entry name" value="SET domain"/>
    <property type="match status" value="1"/>
</dbReference>
<reference evidence="3 4" key="2">
    <citation type="submission" date="2018-11" db="EMBL/GenBank/DDBJ databases">
        <authorList>
            <consortium name="Pathogen Informatics"/>
        </authorList>
    </citation>
    <scope>NUCLEOTIDE SEQUENCE [LARGE SCALE GENOMIC DNA]</scope>
</reference>
<evidence type="ECO:0000256" key="1">
    <source>
        <dbReference type="SAM" id="MobiDB-lite"/>
    </source>
</evidence>
<evidence type="ECO:0000259" key="2">
    <source>
        <dbReference type="Pfam" id="PF21549"/>
    </source>
</evidence>
<dbReference type="Proteomes" id="UP000271098">
    <property type="component" value="Unassembled WGS sequence"/>
</dbReference>
<sequence>MPQGVSEWDWTSMSENNFAELCVFHVPDKPLEHQDPSNRAATSLPLNLTIRSSQEVPKVASFAFIYQFMLQAMGVWSMDYIPRGVRFGPLVGEYRKPDITEATVSPAEATAASGSSGHSSTLGSTSGEQPPSAPCWKVFSSSGSILIRILDISDNRKSNWMKFVNRARAKEAQNLVACQVHPQ</sequence>
<evidence type="ECO:0000313" key="4">
    <source>
        <dbReference type="Proteomes" id="UP000271098"/>
    </source>
</evidence>
<name>A0A183D7Q5_9BILA</name>
<dbReference type="InterPro" id="IPR046341">
    <property type="entry name" value="SET_dom_sf"/>
</dbReference>
<dbReference type="OrthoDB" id="7327383at2759"/>
<feature type="compositionally biased region" description="Low complexity" evidence="1">
    <location>
        <begin position="105"/>
        <end position="127"/>
    </location>
</feature>
<feature type="region of interest" description="Disordered" evidence="1">
    <location>
        <begin position="105"/>
        <end position="133"/>
    </location>
</feature>
<reference evidence="5" key="1">
    <citation type="submission" date="2016-06" db="UniProtKB">
        <authorList>
            <consortium name="WormBaseParasite"/>
        </authorList>
    </citation>
    <scope>IDENTIFICATION</scope>
</reference>
<accession>A0A183D7Q5</accession>
<gene>
    <name evidence="3" type="ORF">GPUH_LOCUS4746</name>
</gene>
<dbReference type="Pfam" id="PF21549">
    <property type="entry name" value="PRDM2_PR"/>
    <property type="match status" value="1"/>
</dbReference>
<dbReference type="WBParaSite" id="GPUH_0000475301-mRNA-1">
    <property type="protein sequence ID" value="GPUH_0000475301-mRNA-1"/>
    <property type="gene ID" value="GPUH_0000475301"/>
</dbReference>
<feature type="domain" description="SET" evidence="2">
    <location>
        <begin position="71"/>
        <end position="181"/>
    </location>
</feature>
<evidence type="ECO:0000313" key="5">
    <source>
        <dbReference type="WBParaSite" id="GPUH_0000475301-mRNA-1"/>
    </source>
</evidence>
<protein>
    <submittedName>
        <fullName evidence="5">Ras-associating domain-containing protein</fullName>
    </submittedName>
</protein>